<dbReference type="RefSeq" id="WP_344613273.1">
    <property type="nucleotide sequence ID" value="NZ_BAAARV010000025.1"/>
</dbReference>
<accession>A0ABP5T6C4</accession>
<name>A0ABP5T6C4_9ACTN</name>
<sequence>MDRARIPALVCAAVLSAITGIAELERWHSEELLATAALGAWIIWAAAAATERILADIANLRAEVAVLRTDIETYGDQRHGDGVIDGYHRAAPAKPHLSRVY</sequence>
<proteinExistence type="predicted"/>
<dbReference type="Proteomes" id="UP001501444">
    <property type="component" value="Unassembled WGS sequence"/>
</dbReference>
<protein>
    <submittedName>
        <fullName evidence="1">Uncharacterized protein</fullName>
    </submittedName>
</protein>
<evidence type="ECO:0000313" key="2">
    <source>
        <dbReference type="Proteomes" id="UP001501444"/>
    </source>
</evidence>
<comment type="caution">
    <text evidence="1">The sequence shown here is derived from an EMBL/GenBank/DDBJ whole genome shotgun (WGS) entry which is preliminary data.</text>
</comment>
<dbReference type="EMBL" id="BAAARV010000025">
    <property type="protein sequence ID" value="GAA2346476.1"/>
    <property type="molecule type" value="Genomic_DNA"/>
</dbReference>
<reference evidence="2" key="1">
    <citation type="journal article" date="2019" name="Int. J. Syst. Evol. Microbiol.">
        <title>The Global Catalogue of Microorganisms (GCM) 10K type strain sequencing project: providing services to taxonomists for standard genome sequencing and annotation.</title>
        <authorList>
            <consortium name="The Broad Institute Genomics Platform"/>
            <consortium name="The Broad Institute Genome Sequencing Center for Infectious Disease"/>
            <person name="Wu L."/>
            <person name="Ma J."/>
        </authorList>
    </citation>
    <scope>NUCLEOTIDE SEQUENCE [LARGE SCALE GENOMIC DNA]</scope>
    <source>
        <strain evidence="2">JCM 3272</strain>
    </source>
</reference>
<evidence type="ECO:0000313" key="1">
    <source>
        <dbReference type="EMBL" id="GAA2346476.1"/>
    </source>
</evidence>
<gene>
    <name evidence="1" type="ORF">GCM10010170_033230</name>
</gene>
<organism evidence="1 2">
    <name type="scientific">Dactylosporangium salmoneum</name>
    <dbReference type="NCBI Taxonomy" id="53361"/>
    <lineage>
        <taxon>Bacteria</taxon>
        <taxon>Bacillati</taxon>
        <taxon>Actinomycetota</taxon>
        <taxon>Actinomycetes</taxon>
        <taxon>Micromonosporales</taxon>
        <taxon>Micromonosporaceae</taxon>
        <taxon>Dactylosporangium</taxon>
    </lineage>
</organism>
<keyword evidence="2" id="KW-1185">Reference proteome</keyword>